<dbReference type="InterPro" id="IPR012318">
    <property type="entry name" value="HTH_CRP"/>
</dbReference>
<evidence type="ECO:0000313" key="5">
    <source>
        <dbReference type="EMBL" id="MXO99479.1"/>
    </source>
</evidence>
<keyword evidence="1" id="KW-0805">Transcription regulation</keyword>
<feature type="domain" description="HTH crp-type" evidence="4">
    <location>
        <begin position="115"/>
        <end position="181"/>
    </location>
</feature>
<dbReference type="SUPFAM" id="SSF46785">
    <property type="entry name" value="Winged helix' DNA-binding domain"/>
    <property type="match status" value="1"/>
</dbReference>
<dbReference type="Gene3D" id="2.60.120.10">
    <property type="entry name" value="Jelly Rolls"/>
    <property type="match status" value="1"/>
</dbReference>
<dbReference type="GO" id="GO:0003677">
    <property type="term" value="F:DNA binding"/>
    <property type="evidence" value="ECO:0007669"/>
    <property type="project" value="UniProtKB-KW"/>
</dbReference>
<dbReference type="Proteomes" id="UP000469430">
    <property type="component" value="Unassembled WGS sequence"/>
</dbReference>
<proteinExistence type="predicted"/>
<dbReference type="AlphaFoldDB" id="A0A6I4TW89"/>
<dbReference type="CDD" id="cd00093">
    <property type="entry name" value="HTH_XRE"/>
    <property type="match status" value="1"/>
</dbReference>
<comment type="caution">
    <text evidence="5">The sequence shown here is derived from an EMBL/GenBank/DDBJ whole genome shotgun (WGS) entry which is preliminary data.</text>
</comment>
<keyword evidence="6" id="KW-1185">Reference proteome</keyword>
<evidence type="ECO:0000259" key="4">
    <source>
        <dbReference type="PROSITE" id="PS51063"/>
    </source>
</evidence>
<reference evidence="5 6" key="1">
    <citation type="submission" date="2019-12" db="EMBL/GenBank/DDBJ databases">
        <title>Genomic-based taxomic classification of the family Erythrobacteraceae.</title>
        <authorList>
            <person name="Xu L."/>
        </authorList>
    </citation>
    <scope>NUCLEOTIDE SEQUENCE [LARGE SCALE GENOMIC DNA]</scope>
    <source>
        <strain evidence="5 6">S36</strain>
    </source>
</reference>
<organism evidence="5 6">
    <name type="scientific">Croceibacterium xixiisoli</name>
    <dbReference type="NCBI Taxonomy" id="1476466"/>
    <lineage>
        <taxon>Bacteria</taxon>
        <taxon>Pseudomonadati</taxon>
        <taxon>Pseudomonadota</taxon>
        <taxon>Alphaproteobacteria</taxon>
        <taxon>Sphingomonadales</taxon>
        <taxon>Erythrobacteraceae</taxon>
        <taxon>Croceibacterium</taxon>
    </lineage>
</organism>
<dbReference type="PANTHER" id="PTHR24567">
    <property type="entry name" value="CRP FAMILY TRANSCRIPTIONAL REGULATORY PROTEIN"/>
    <property type="match status" value="1"/>
</dbReference>
<dbReference type="PROSITE" id="PS51063">
    <property type="entry name" value="HTH_CRP_2"/>
    <property type="match status" value="1"/>
</dbReference>
<dbReference type="InterPro" id="IPR018490">
    <property type="entry name" value="cNMP-bd_dom_sf"/>
</dbReference>
<keyword evidence="2" id="KW-0238">DNA-binding</keyword>
<accession>A0A6I4TW89</accession>
<name>A0A6I4TW89_9SPHN</name>
<dbReference type="EMBL" id="WTYJ01000002">
    <property type="protein sequence ID" value="MXO99479.1"/>
    <property type="molecule type" value="Genomic_DNA"/>
</dbReference>
<dbReference type="SUPFAM" id="SSF51206">
    <property type="entry name" value="cAMP-binding domain-like"/>
    <property type="match status" value="1"/>
</dbReference>
<dbReference type="Pfam" id="PF13545">
    <property type="entry name" value="HTH_Crp_2"/>
    <property type="match status" value="1"/>
</dbReference>
<dbReference type="InterPro" id="IPR050397">
    <property type="entry name" value="Env_Response_Regulators"/>
</dbReference>
<dbReference type="InterPro" id="IPR036390">
    <property type="entry name" value="WH_DNA-bd_sf"/>
</dbReference>
<evidence type="ECO:0000313" key="6">
    <source>
        <dbReference type="Proteomes" id="UP000469430"/>
    </source>
</evidence>
<evidence type="ECO:0000256" key="3">
    <source>
        <dbReference type="ARBA" id="ARBA00023163"/>
    </source>
</evidence>
<dbReference type="GO" id="GO:0005829">
    <property type="term" value="C:cytosol"/>
    <property type="evidence" value="ECO:0007669"/>
    <property type="project" value="TreeGrafter"/>
</dbReference>
<dbReference type="PANTHER" id="PTHR24567:SF74">
    <property type="entry name" value="HTH-TYPE TRANSCRIPTIONAL REGULATOR ARCR"/>
    <property type="match status" value="1"/>
</dbReference>
<dbReference type="OrthoDB" id="7506088at2"/>
<evidence type="ECO:0000256" key="2">
    <source>
        <dbReference type="ARBA" id="ARBA00023125"/>
    </source>
</evidence>
<dbReference type="InterPro" id="IPR014710">
    <property type="entry name" value="RmlC-like_jellyroll"/>
</dbReference>
<sequence>MPVERTLYHPGDQVETVYFPCGASLASFMILMESGKFVETALIGREGAVGGIVSQGRLPAYAHSVVQAAGDFLFLSSATLEELKDQAPGIRYLFARYSDCVVAQILQAAACNAAHSVEQRAAKWLLSVVERTEDDVIPLTQEQMASMLGVGRSYMSRVLHALKSTGALDIGRRTLRVRDRDLLKALGCECNAAVRAHFEEVLRGVYPTEVAGE</sequence>
<protein>
    <submittedName>
        <fullName evidence="5">Helix-turn-helix domain-containing protein</fullName>
    </submittedName>
</protein>
<dbReference type="InterPro" id="IPR001387">
    <property type="entry name" value="Cro/C1-type_HTH"/>
</dbReference>
<gene>
    <name evidence="5" type="ORF">GRI97_10815</name>
</gene>
<evidence type="ECO:0000256" key="1">
    <source>
        <dbReference type="ARBA" id="ARBA00023015"/>
    </source>
</evidence>
<dbReference type="GO" id="GO:0003700">
    <property type="term" value="F:DNA-binding transcription factor activity"/>
    <property type="evidence" value="ECO:0007669"/>
    <property type="project" value="TreeGrafter"/>
</dbReference>
<keyword evidence="3" id="KW-0804">Transcription</keyword>